<dbReference type="Pfam" id="PF01979">
    <property type="entry name" value="Amidohydro_1"/>
    <property type="match status" value="1"/>
</dbReference>
<organism evidence="3">
    <name type="scientific">bioreactor metagenome</name>
    <dbReference type="NCBI Taxonomy" id="1076179"/>
    <lineage>
        <taxon>unclassified sequences</taxon>
        <taxon>metagenomes</taxon>
        <taxon>ecological metagenomes</taxon>
    </lineage>
</organism>
<dbReference type="SUPFAM" id="SSF51338">
    <property type="entry name" value="Composite domain of metallo-dependent hydrolases"/>
    <property type="match status" value="1"/>
</dbReference>
<accession>A0A645C4V3</accession>
<evidence type="ECO:0000313" key="3">
    <source>
        <dbReference type="EMBL" id="MPM72816.1"/>
    </source>
</evidence>
<proteinExistence type="predicted"/>
<protein>
    <recommendedName>
        <fullName evidence="2">Amidohydrolase-related domain-containing protein</fullName>
    </recommendedName>
</protein>
<evidence type="ECO:0000259" key="2">
    <source>
        <dbReference type="Pfam" id="PF01979"/>
    </source>
</evidence>
<dbReference type="InterPro" id="IPR011059">
    <property type="entry name" value="Metal-dep_hydrolase_composite"/>
</dbReference>
<dbReference type="Gene3D" id="2.30.40.10">
    <property type="entry name" value="Urease, subunit C, domain 1"/>
    <property type="match status" value="1"/>
</dbReference>
<dbReference type="GO" id="GO:0008448">
    <property type="term" value="F:N-acetylglucosamine-6-phosphate deacetylase activity"/>
    <property type="evidence" value="ECO:0007669"/>
    <property type="project" value="TreeGrafter"/>
</dbReference>
<dbReference type="AlphaFoldDB" id="A0A645C4V3"/>
<name>A0A645C4V3_9ZZZZ</name>
<gene>
    <name evidence="3" type="ORF">SDC9_119792</name>
</gene>
<dbReference type="GO" id="GO:0006046">
    <property type="term" value="P:N-acetylglucosamine catabolic process"/>
    <property type="evidence" value="ECO:0007669"/>
    <property type="project" value="TreeGrafter"/>
</dbReference>
<keyword evidence="1" id="KW-0378">Hydrolase</keyword>
<evidence type="ECO:0000256" key="1">
    <source>
        <dbReference type="ARBA" id="ARBA00022801"/>
    </source>
</evidence>
<sequence length="111" mass="12385">MLINVGPDGFLLTDTGRLMGSSKPVLFGISNLVEKLGMPLEEVCRLSSLNVAHKYGFTDRGSISAGKYADLLIIDDEYQPIHTYSEGRIVYDRTVDKELFNQAYLAEVRVK</sequence>
<dbReference type="PANTHER" id="PTHR11113">
    <property type="entry name" value="N-ACETYLGLUCOSAMINE-6-PHOSPHATE DEACETYLASE"/>
    <property type="match status" value="1"/>
</dbReference>
<dbReference type="Gene3D" id="3.20.20.140">
    <property type="entry name" value="Metal-dependent hydrolases"/>
    <property type="match status" value="1"/>
</dbReference>
<dbReference type="InterPro" id="IPR006680">
    <property type="entry name" value="Amidohydro-rel"/>
</dbReference>
<dbReference type="EMBL" id="VSSQ01024979">
    <property type="protein sequence ID" value="MPM72816.1"/>
    <property type="molecule type" value="Genomic_DNA"/>
</dbReference>
<comment type="caution">
    <text evidence="3">The sequence shown here is derived from an EMBL/GenBank/DDBJ whole genome shotgun (WGS) entry which is preliminary data.</text>
</comment>
<reference evidence="3" key="1">
    <citation type="submission" date="2019-08" db="EMBL/GenBank/DDBJ databases">
        <authorList>
            <person name="Kucharzyk K."/>
            <person name="Murdoch R.W."/>
            <person name="Higgins S."/>
            <person name="Loffler F."/>
        </authorList>
    </citation>
    <scope>NUCLEOTIDE SEQUENCE</scope>
</reference>
<dbReference type="PANTHER" id="PTHR11113:SF14">
    <property type="entry name" value="N-ACETYLGLUCOSAMINE-6-PHOSPHATE DEACETYLASE"/>
    <property type="match status" value="1"/>
</dbReference>
<feature type="domain" description="Amidohydrolase-related" evidence="2">
    <location>
        <begin position="10"/>
        <end position="90"/>
    </location>
</feature>